<dbReference type="SFLD" id="SFLDS00029">
    <property type="entry name" value="Radical_SAM"/>
    <property type="match status" value="1"/>
</dbReference>
<dbReference type="InterPro" id="IPR006638">
    <property type="entry name" value="Elp3/MiaA/NifB-like_rSAM"/>
</dbReference>
<dbReference type="SFLD" id="SFLDG01082">
    <property type="entry name" value="B12-binding_domain_containing"/>
    <property type="match status" value="1"/>
</dbReference>
<name>A0A5B2XSM6_9PSEU</name>
<dbReference type="PANTHER" id="PTHR43409">
    <property type="entry name" value="ANAEROBIC MAGNESIUM-PROTOPORPHYRIN IX MONOMETHYL ESTER CYCLASE-RELATED"/>
    <property type="match status" value="1"/>
</dbReference>
<gene>
    <name evidence="8" type="ORF">F0L68_04495</name>
</gene>
<dbReference type="SFLD" id="SFLDG01123">
    <property type="entry name" value="methyltransferase_(Class_B)"/>
    <property type="match status" value="1"/>
</dbReference>
<feature type="domain" description="B12-binding" evidence="6">
    <location>
        <begin position="7"/>
        <end position="149"/>
    </location>
</feature>
<dbReference type="GO" id="GO:0031419">
    <property type="term" value="F:cobalamin binding"/>
    <property type="evidence" value="ECO:0007669"/>
    <property type="project" value="InterPro"/>
</dbReference>
<keyword evidence="3" id="KW-0479">Metal-binding</keyword>
<dbReference type="Pfam" id="PF04055">
    <property type="entry name" value="Radical_SAM"/>
    <property type="match status" value="1"/>
</dbReference>
<keyword evidence="8" id="KW-0808">Transferase</keyword>
<keyword evidence="8" id="KW-0489">Methyltransferase</keyword>
<keyword evidence="9" id="KW-1185">Reference proteome</keyword>
<protein>
    <submittedName>
        <fullName evidence="8">KedN5 family methylcobalamin-dependent radical SAM C-methyltransferase</fullName>
    </submittedName>
</protein>
<dbReference type="GO" id="GO:0005829">
    <property type="term" value="C:cytosol"/>
    <property type="evidence" value="ECO:0007669"/>
    <property type="project" value="TreeGrafter"/>
</dbReference>
<comment type="caution">
    <text evidence="8">The sequence shown here is derived from an EMBL/GenBank/DDBJ whole genome shotgun (WGS) entry which is preliminary data.</text>
</comment>
<evidence type="ECO:0000256" key="2">
    <source>
        <dbReference type="ARBA" id="ARBA00022691"/>
    </source>
</evidence>
<dbReference type="InterPro" id="IPR034466">
    <property type="entry name" value="Methyltransferase_Class_B"/>
</dbReference>
<reference evidence="8 9" key="2">
    <citation type="submission" date="2019-09" db="EMBL/GenBank/DDBJ databases">
        <authorList>
            <person name="Jin C."/>
        </authorList>
    </citation>
    <scope>NUCLEOTIDE SEQUENCE [LARGE SCALE GENOMIC DNA]</scope>
    <source>
        <strain evidence="8 9">AN110305</strain>
    </source>
</reference>
<dbReference type="NCBIfam" id="NF033712">
    <property type="entry name" value="B12_rSAM_KedN5"/>
    <property type="match status" value="1"/>
</dbReference>
<dbReference type="SFLD" id="SFLDF00436">
    <property type="entry name" value="pactamycin_C-methyltransferase"/>
    <property type="match status" value="1"/>
</dbReference>
<dbReference type="CDD" id="cd01335">
    <property type="entry name" value="Radical_SAM"/>
    <property type="match status" value="1"/>
</dbReference>
<dbReference type="AlphaFoldDB" id="A0A5B2XSM6"/>
<keyword evidence="2" id="KW-0949">S-adenosyl-L-methionine</keyword>
<dbReference type="SFLD" id="SFLDF00317">
    <property type="entry name" value="thioacetal_methlytransferase"/>
    <property type="match status" value="1"/>
</dbReference>
<dbReference type="SMART" id="SM00729">
    <property type="entry name" value="Elp3"/>
    <property type="match status" value="1"/>
</dbReference>
<evidence type="ECO:0000259" key="6">
    <source>
        <dbReference type="PROSITE" id="PS51332"/>
    </source>
</evidence>
<dbReference type="InterPro" id="IPR007197">
    <property type="entry name" value="rSAM"/>
</dbReference>
<dbReference type="InterPro" id="IPR058240">
    <property type="entry name" value="rSAM_sf"/>
</dbReference>
<reference evidence="8 9" key="1">
    <citation type="submission" date="2019-09" db="EMBL/GenBank/DDBJ databases">
        <title>Goodfellowia gen. nov., a new genus of the Pseudonocardineae related to Actinoalloteichus, containing Goodfellowia coeruleoviolacea gen. nov., comb. nov. gen. nov., comb. nov.</title>
        <authorList>
            <person name="Labeda D."/>
        </authorList>
    </citation>
    <scope>NUCLEOTIDE SEQUENCE [LARGE SCALE GENOMIC DNA]</scope>
    <source>
        <strain evidence="8 9">AN110305</strain>
    </source>
</reference>
<sequence>MSAGARRHVWLVQRGAWDMPIESMPLAAGYLKATALADEAIHEAMRLEIFNFGGAAGNLAICHDLFADQIPDVLACSVLGWNFRSFVAIAQTFKQLNPSGWVVFGGTHVAHQANRLLRQHPEIDIIVNSEGEFIFRDLLLAYLRGHAATDLASVEGLSFRDTEGVVVTTAQPDPISDLSLVPSPFLTGAIPLHDRHGRFRYDVALMETNRGCPYHCAFCYWGGAIAQKVRGFPRERLRAELDLLAYHGAHTVVLCDANFGMLPADLEFVEDVIHIRERSGFPRALETSWAKNKSAIFHQIVRSLKEHGLTSSFTLALQTLDDDVLQGMHRRNMRLNDWEELARWLRSAGLDAYAELIWGAPGETYQSFLDGYDRLARLVPRIAVYPLLVLPNTAYAANRDALGLVTVRGDQDDYDYVAATPDISLADNNRMQRFVLWARGIAENLVLRTIWTPLHDLAGLRQSWVLLRMADWFRRSTDPSAAGLNLADHAIGQPGAVLAFLRHLHTDHQVPRLLRQWWHEEIEPRTPEAARRFLTDLFEYDLCTLPLYDPASRTDLEMVGDGHTTYYVRRDVAFQHDVPGALAAMAAGATDPPSAQRWVTDLWFKAGFANHLDNHELTAQFIGQPAAPDAPPATVRAPGGVEFTRATTMERA</sequence>
<proteinExistence type="predicted"/>
<dbReference type="EMBL" id="VUOB01000005">
    <property type="protein sequence ID" value="KAA2265821.1"/>
    <property type="molecule type" value="Genomic_DNA"/>
</dbReference>
<keyword evidence="5" id="KW-0411">Iron-sulfur</keyword>
<dbReference type="RefSeq" id="WP_149848106.1">
    <property type="nucleotide sequence ID" value="NZ_VUOB01000005.1"/>
</dbReference>
<dbReference type="GO" id="GO:0051536">
    <property type="term" value="F:iron-sulfur cluster binding"/>
    <property type="evidence" value="ECO:0007669"/>
    <property type="project" value="UniProtKB-KW"/>
</dbReference>
<dbReference type="Proteomes" id="UP000323454">
    <property type="component" value="Unassembled WGS sequence"/>
</dbReference>
<dbReference type="PROSITE" id="PS51332">
    <property type="entry name" value="B12_BINDING"/>
    <property type="match status" value="1"/>
</dbReference>
<dbReference type="GO" id="GO:0008168">
    <property type="term" value="F:methyltransferase activity"/>
    <property type="evidence" value="ECO:0007669"/>
    <property type="project" value="UniProtKB-KW"/>
</dbReference>
<evidence type="ECO:0000256" key="4">
    <source>
        <dbReference type="ARBA" id="ARBA00023004"/>
    </source>
</evidence>
<dbReference type="Gene3D" id="3.40.50.280">
    <property type="entry name" value="Cobalamin-binding domain"/>
    <property type="match status" value="1"/>
</dbReference>
<organism evidence="8 9">
    <name type="scientific">Solihabitans fulvus</name>
    <dbReference type="NCBI Taxonomy" id="1892852"/>
    <lineage>
        <taxon>Bacteria</taxon>
        <taxon>Bacillati</taxon>
        <taxon>Actinomycetota</taxon>
        <taxon>Actinomycetes</taxon>
        <taxon>Pseudonocardiales</taxon>
        <taxon>Pseudonocardiaceae</taxon>
        <taxon>Solihabitans</taxon>
    </lineage>
</organism>
<evidence type="ECO:0000256" key="5">
    <source>
        <dbReference type="ARBA" id="ARBA00023014"/>
    </source>
</evidence>
<dbReference type="GO" id="GO:0046872">
    <property type="term" value="F:metal ion binding"/>
    <property type="evidence" value="ECO:0007669"/>
    <property type="project" value="UniProtKB-KW"/>
</dbReference>
<dbReference type="InterPro" id="IPR051198">
    <property type="entry name" value="BchE-like"/>
</dbReference>
<evidence type="ECO:0000313" key="9">
    <source>
        <dbReference type="Proteomes" id="UP000323454"/>
    </source>
</evidence>
<dbReference type="PANTHER" id="PTHR43409:SF16">
    <property type="entry name" value="SLR0320 PROTEIN"/>
    <property type="match status" value="1"/>
</dbReference>
<dbReference type="PROSITE" id="PS51918">
    <property type="entry name" value="RADICAL_SAM"/>
    <property type="match status" value="1"/>
</dbReference>
<dbReference type="GO" id="GO:0032259">
    <property type="term" value="P:methylation"/>
    <property type="evidence" value="ECO:0007669"/>
    <property type="project" value="UniProtKB-KW"/>
</dbReference>
<keyword evidence="4" id="KW-0408">Iron</keyword>
<comment type="cofactor">
    <cofactor evidence="1">
        <name>[4Fe-4S] cluster</name>
        <dbReference type="ChEBI" id="CHEBI:49883"/>
    </cofactor>
</comment>
<dbReference type="InterPro" id="IPR023404">
    <property type="entry name" value="rSAM_horseshoe"/>
</dbReference>
<dbReference type="InterPro" id="IPR006158">
    <property type="entry name" value="Cobalamin-bd"/>
</dbReference>
<evidence type="ECO:0000259" key="7">
    <source>
        <dbReference type="PROSITE" id="PS51918"/>
    </source>
</evidence>
<evidence type="ECO:0000256" key="3">
    <source>
        <dbReference type="ARBA" id="ARBA00022723"/>
    </source>
</evidence>
<evidence type="ECO:0000313" key="8">
    <source>
        <dbReference type="EMBL" id="KAA2265821.1"/>
    </source>
</evidence>
<dbReference type="Gene3D" id="3.80.30.20">
    <property type="entry name" value="tm_1862 like domain"/>
    <property type="match status" value="1"/>
</dbReference>
<dbReference type="SUPFAM" id="SSF102114">
    <property type="entry name" value="Radical SAM enzymes"/>
    <property type="match status" value="1"/>
</dbReference>
<evidence type="ECO:0000256" key="1">
    <source>
        <dbReference type="ARBA" id="ARBA00001966"/>
    </source>
</evidence>
<accession>A0A5B2XSM6</accession>
<dbReference type="OrthoDB" id="5298546at2"/>
<feature type="domain" description="Radical SAM core" evidence="7">
    <location>
        <begin position="195"/>
        <end position="444"/>
    </location>
</feature>